<feature type="chain" id="PRO_5012523235" evidence="1">
    <location>
        <begin position="25"/>
        <end position="176"/>
    </location>
</feature>
<proteinExistence type="predicted"/>
<evidence type="ECO:0000256" key="1">
    <source>
        <dbReference type="SAM" id="SignalP"/>
    </source>
</evidence>
<organism evidence="2 3">
    <name type="scientific">Halodesulfovibrio marinisediminis DSM 17456</name>
    <dbReference type="NCBI Taxonomy" id="1121457"/>
    <lineage>
        <taxon>Bacteria</taxon>
        <taxon>Pseudomonadati</taxon>
        <taxon>Thermodesulfobacteriota</taxon>
        <taxon>Desulfovibrionia</taxon>
        <taxon>Desulfovibrionales</taxon>
        <taxon>Desulfovibrionaceae</taxon>
        <taxon>Halodesulfovibrio</taxon>
    </lineage>
</organism>
<dbReference type="Proteomes" id="UP000184694">
    <property type="component" value="Unassembled WGS sequence"/>
</dbReference>
<dbReference type="RefSeq" id="WP_074215823.1">
    <property type="nucleotide sequence ID" value="NZ_FSRG01000004.1"/>
</dbReference>
<protein>
    <submittedName>
        <fullName evidence="2">Heavy-metal resistance</fullName>
    </submittedName>
</protein>
<evidence type="ECO:0000313" key="3">
    <source>
        <dbReference type="Proteomes" id="UP000184694"/>
    </source>
</evidence>
<keyword evidence="1" id="KW-0732">Signal</keyword>
<dbReference type="Gene3D" id="1.20.120.1490">
    <property type="match status" value="1"/>
</dbReference>
<dbReference type="Pfam" id="PF13801">
    <property type="entry name" value="Metal_resist"/>
    <property type="match status" value="1"/>
</dbReference>
<gene>
    <name evidence="2" type="ORF">SAMN02745161_0956</name>
</gene>
<name>A0A1N6EWE7_9BACT</name>
<dbReference type="InterPro" id="IPR025961">
    <property type="entry name" value="Metal_resist"/>
</dbReference>
<accession>A0A1N6EWE7</accession>
<evidence type="ECO:0000313" key="2">
    <source>
        <dbReference type="EMBL" id="SIN87422.1"/>
    </source>
</evidence>
<dbReference type="EMBL" id="FSRG01000004">
    <property type="protein sequence ID" value="SIN87422.1"/>
    <property type="molecule type" value="Genomic_DNA"/>
</dbReference>
<reference evidence="3" key="1">
    <citation type="submission" date="2016-11" db="EMBL/GenBank/DDBJ databases">
        <authorList>
            <person name="Varghese N."/>
            <person name="Submissions S."/>
        </authorList>
    </citation>
    <scope>NUCLEOTIDE SEQUENCE [LARGE SCALE GENOMIC DNA]</scope>
    <source>
        <strain evidence="3">DSM 17456</strain>
    </source>
</reference>
<dbReference type="AlphaFoldDB" id="A0A1N6EWE7"/>
<feature type="signal peptide" evidence="1">
    <location>
        <begin position="1"/>
        <end position="24"/>
    </location>
</feature>
<sequence>MRFKAFRLLIATACVMAVATVALAAGPNWTDLSEAQQQKYMSLHDDFIQNTTPLRDAMWAKKVELNALMNNENVDAKKVAALATEMNKLRAEMRAQRATFAATVKKEVGIEPLANPHRGNMGYGCPGYGPNNGCGYGGKGMGKGMMRGKGMGQGMMRGHGPCGNMPMQAPMQAPAQ</sequence>
<keyword evidence="3" id="KW-1185">Reference proteome</keyword>
<dbReference type="STRING" id="1121457.SAMN02745161_0956"/>
<dbReference type="OrthoDB" id="5471872at2"/>